<evidence type="ECO:0000256" key="8">
    <source>
        <dbReference type="RuleBase" id="RU003622"/>
    </source>
</evidence>
<accession>A0A075GAY7</accession>
<comment type="similarity">
    <text evidence="1 7 8">Belongs to the universal ribosomal protein uS12 family.</text>
</comment>
<evidence type="ECO:0000256" key="2">
    <source>
        <dbReference type="ARBA" id="ARBA00011458"/>
    </source>
</evidence>
<dbReference type="GO" id="GO:0003735">
    <property type="term" value="F:structural constituent of ribosome"/>
    <property type="evidence" value="ECO:0007669"/>
    <property type="project" value="UniProtKB-UniRule"/>
</dbReference>
<dbReference type="EMBL" id="KF900602">
    <property type="protein sequence ID" value="AIF00799.1"/>
    <property type="molecule type" value="Genomic_DNA"/>
</dbReference>
<reference evidence="11" key="1">
    <citation type="journal article" date="2014" name="Genome Biol. Evol.">
        <title>Pangenome evidence for extensive interdomain horizontal transfer affecting lineage core and shell genes in uncultured planktonic thaumarchaeota and euryarchaeota.</title>
        <authorList>
            <person name="Deschamps P."/>
            <person name="Zivanovic Y."/>
            <person name="Moreira D."/>
            <person name="Rodriguez-Valera F."/>
            <person name="Lopez-Garcia P."/>
        </authorList>
    </citation>
    <scope>NUCLEOTIDE SEQUENCE</scope>
</reference>
<evidence type="ECO:0000256" key="5">
    <source>
        <dbReference type="ARBA" id="ARBA00022980"/>
    </source>
</evidence>
<sequence length="145" mass="15994">MAKKSSGLGAASKLKKRRTKSRWSSKRYVRRILDLKKKSDPLRGASQAKGIVLEKVQLEAKQPNSAMRKCARVQLTKNGKQVTAFMPGDGATKLIDEHDEVIIECIGGKMGRAKGDIPGVRWQVLKVNDQSLKALLGGKLEKARK</sequence>
<keyword evidence="5 7" id="KW-0689">Ribosomal protein</keyword>
<dbReference type="InterPro" id="IPR006032">
    <property type="entry name" value="Ribosomal_uS12"/>
</dbReference>
<dbReference type="AlphaFoldDB" id="A0A075GAY7"/>
<protein>
    <recommendedName>
        <fullName evidence="7">Small ribosomal subunit protein uS12</fullName>
    </recommendedName>
</protein>
<evidence type="ECO:0000256" key="6">
    <source>
        <dbReference type="ARBA" id="ARBA00023274"/>
    </source>
</evidence>
<evidence type="ECO:0000256" key="9">
    <source>
        <dbReference type="RuleBase" id="RU004490"/>
    </source>
</evidence>
<evidence type="ECO:0000313" key="11">
    <source>
        <dbReference type="EMBL" id="AIF00799.1"/>
    </source>
</evidence>
<evidence type="ECO:0000256" key="3">
    <source>
        <dbReference type="ARBA" id="ARBA00022730"/>
    </source>
</evidence>
<dbReference type="InterPro" id="IPR005680">
    <property type="entry name" value="Ribosomal_uS12_euk/arc"/>
</dbReference>
<feature type="compositionally biased region" description="Basic residues" evidence="10">
    <location>
        <begin position="13"/>
        <end position="25"/>
    </location>
</feature>
<dbReference type="GO" id="GO:0015935">
    <property type="term" value="C:small ribosomal subunit"/>
    <property type="evidence" value="ECO:0007669"/>
    <property type="project" value="UniProtKB-UniRule"/>
</dbReference>
<comment type="function">
    <text evidence="7 9">With S4 and S5 plays an important role in translational accuracy. Located at the interface of the 30S and 50S subunits.</text>
</comment>
<evidence type="ECO:0000256" key="10">
    <source>
        <dbReference type="SAM" id="MobiDB-lite"/>
    </source>
</evidence>
<evidence type="ECO:0000256" key="1">
    <source>
        <dbReference type="ARBA" id="ARBA00005657"/>
    </source>
</evidence>
<dbReference type="FunFam" id="2.40.50.140:FF:000007">
    <property type="entry name" value="40S ribosomal protein S23"/>
    <property type="match status" value="1"/>
</dbReference>
<feature type="region of interest" description="Disordered" evidence="10">
    <location>
        <begin position="1"/>
        <end position="25"/>
    </location>
</feature>
<comment type="subunit">
    <text evidence="2 7 9">Part of the 30S ribosomal subunit.</text>
</comment>
<dbReference type="Pfam" id="PF00164">
    <property type="entry name" value="Ribosom_S12_S23"/>
    <property type="match status" value="1"/>
</dbReference>
<keyword evidence="6 7" id="KW-0687">Ribonucleoprotein</keyword>
<organism evidence="11">
    <name type="scientific">uncultured marine group II/III euryarchaeote KM3_139_C07</name>
    <dbReference type="NCBI Taxonomy" id="1457870"/>
    <lineage>
        <taxon>Archaea</taxon>
        <taxon>Methanobacteriati</taxon>
        <taxon>Methanobacteriota</taxon>
        <taxon>environmental samples</taxon>
    </lineage>
</organism>
<dbReference type="PRINTS" id="PR01034">
    <property type="entry name" value="RIBOSOMALS12"/>
</dbReference>
<dbReference type="HAMAP" id="MF_00403_A">
    <property type="entry name" value="Ribosomal_uS12_A"/>
    <property type="match status" value="1"/>
</dbReference>
<proteinExistence type="inferred from homology"/>
<keyword evidence="3 7" id="KW-0699">rRNA-binding</keyword>
<dbReference type="SUPFAM" id="SSF50249">
    <property type="entry name" value="Nucleic acid-binding proteins"/>
    <property type="match status" value="1"/>
</dbReference>
<dbReference type="PROSITE" id="PS00055">
    <property type="entry name" value="RIBOSOMAL_S12"/>
    <property type="match status" value="1"/>
</dbReference>
<keyword evidence="4 7" id="KW-0694">RNA-binding</keyword>
<dbReference type="PIRSF" id="PIRSF002133">
    <property type="entry name" value="Ribosomal_S12/S23"/>
    <property type="match status" value="1"/>
</dbReference>
<dbReference type="GO" id="GO:0019843">
    <property type="term" value="F:rRNA binding"/>
    <property type="evidence" value="ECO:0007669"/>
    <property type="project" value="UniProtKB-UniRule"/>
</dbReference>
<evidence type="ECO:0000256" key="7">
    <source>
        <dbReference type="HAMAP-Rule" id="MF_00403"/>
    </source>
</evidence>
<dbReference type="GO" id="GO:0006412">
    <property type="term" value="P:translation"/>
    <property type="evidence" value="ECO:0007669"/>
    <property type="project" value="UniProtKB-UniRule"/>
</dbReference>
<gene>
    <name evidence="11" type="primary">RP-S12</name>
    <name evidence="7" type="synonym">rps12</name>
    <name evidence="11" type="synonym">rpsL</name>
</gene>
<dbReference type="NCBIfam" id="TIGR00982">
    <property type="entry name" value="uS12_E_A"/>
    <property type="match status" value="1"/>
</dbReference>
<dbReference type="PANTHER" id="PTHR11652">
    <property type="entry name" value="30S RIBOSOMAL PROTEIN S12 FAMILY MEMBER"/>
    <property type="match status" value="1"/>
</dbReference>
<name>A0A075GAY7_9EURY</name>
<evidence type="ECO:0000256" key="4">
    <source>
        <dbReference type="ARBA" id="ARBA00022884"/>
    </source>
</evidence>
<dbReference type="InterPro" id="IPR022863">
    <property type="entry name" value="Ribosomal_uS12_arc"/>
</dbReference>
<dbReference type="Gene3D" id="2.40.50.140">
    <property type="entry name" value="Nucleic acid-binding proteins"/>
    <property type="match status" value="1"/>
</dbReference>
<dbReference type="NCBIfam" id="NF003254">
    <property type="entry name" value="PRK04211.1"/>
    <property type="match status" value="1"/>
</dbReference>
<dbReference type="InterPro" id="IPR005679">
    <property type="entry name" value="Ribosomal_uS12_bac"/>
</dbReference>
<dbReference type="InterPro" id="IPR012340">
    <property type="entry name" value="NA-bd_OB-fold"/>
</dbReference>